<comment type="subcellular location">
    <subcellularLocation>
        <location evidence="1">Cell membrane</location>
        <topology evidence="1">Multi-pass membrane protein</topology>
    </subcellularLocation>
</comment>
<dbReference type="Gene3D" id="1.20.1250.20">
    <property type="entry name" value="MFS general substrate transporter like domains"/>
    <property type="match status" value="1"/>
</dbReference>
<dbReference type="NCBIfam" id="TIGR00711">
    <property type="entry name" value="efflux_EmrB"/>
    <property type="match status" value="1"/>
</dbReference>
<keyword evidence="5 7" id="KW-1133">Transmembrane helix</keyword>
<evidence type="ECO:0000256" key="7">
    <source>
        <dbReference type="SAM" id="Phobius"/>
    </source>
</evidence>
<protein>
    <submittedName>
        <fullName evidence="9">MFS transporter</fullName>
    </submittedName>
</protein>
<sequence length="497" mass="51268">MSTRHIAPDSQRWKALLFISIAQLMVVLDGAVMNIALPSAQQALHFTDGSRQWVVTAYGLAFGGLLLVGGRVGDMVGRKRVFLFALAGFAIASAIGGVAVNGGMLLIARALQGVFAALLAPAALSLLSLSFTQPRERAKAFGVFAAVSIAGGAVGLIAGGLLTEYLNWRFAMFILVPIAVIGILGAMATVHDNGERHRSRLDIPGVLLASLGFVGLVYGFSAAESHGWSAPLTIGSFVVGVLLLAAFVVVESRVRAPLLPLRVLNERNRAAAYLSVAFALVSMFGMFLLLSYYFQQVKGWSPVMAGLAFMPMAVLQAFGATQVGARLAHRIAPRPIMVGGYLVGAVGLVLLALLDADSGFLEIAIAEAVIGIGIGTAFTPAMSMSTHGVDPKDVGVASATISSSQQVGGSIGVALLNTVATSSAASYVVTHGGTAATIQVRNQALMHGYSAAYWLATAFVVAAALVSAILVNAGAPKHLPTSAADDGARDAVPVPVH</sequence>
<dbReference type="PROSITE" id="PS50850">
    <property type="entry name" value="MFS"/>
    <property type="match status" value="1"/>
</dbReference>
<gene>
    <name evidence="9" type="ORF">ACFQGL_12815</name>
</gene>
<feature type="transmembrane region" description="Helical" evidence="7">
    <location>
        <begin position="12"/>
        <end position="32"/>
    </location>
</feature>
<evidence type="ECO:0000256" key="3">
    <source>
        <dbReference type="ARBA" id="ARBA00022475"/>
    </source>
</evidence>
<keyword evidence="3" id="KW-1003">Cell membrane</keyword>
<keyword evidence="4 7" id="KW-0812">Transmembrane</keyword>
<feature type="transmembrane region" description="Helical" evidence="7">
    <location>
        <begin position="201"/>
        <end position="222"/>
    </location>
</feature>
<feature type="transmembrane region" description="Helical" evidence="7">
    <location>
        <begin position="81"/>
        <end position="100"/>
    </location>
</feature>
<comment type="caution">
    <text evidence="9">The sequence shown here is derived from an EMBL/GenBank/DDBJ whole genome shotgun (WGS) entry which is preliminary data.</text>
</comment>
<organism evidence="9 10">
    <name type="scientific">Micromonospora vulcania</name>
    <dbReference type="NCBI Taxonomy" id="1441873"/>
    <lineage>
        <taxon>Bacteria</taxon>
        <taxon>Bacillati</taxon>
        <taxon>Actinomycetota</taxon>
        <taxon>Actinomycetes</taxon>
        <taxon>Micromonosporales</taxon>
        <taxon>Micromonosporaceae</taxon>
        <taxon>Micromonospora</taxon>
    </lineage>
</organism>
<keyword evidence="10" id="KW-1185">Reference proteome</keyword>
<dbReference type="InterPro" id="IPR004638">
    <property type="entry name" value="EmrB-like"/>
</dbReference>
<dbReference type="PRINTS" id="PR01036">
    <property type="entry name" value="TCRTETB"/>
</dbReference>
<dbReference type="InterPro" id="IPR036259">
    <property type="entry name" value="MFS_trans_sf"/>
</dbReference>
<feature type="transmembrane region" description="Helical" evidence="7">
    <location>
        <begin position="336"/>
        <end position="354"/>
    </location>
</feature>
<feature type="transmembrane region" description="Helical" evidence="7">
    <location>
        <begin position="106"/>
        <end position="129"/>
    </location>
</feature>
<feature type="domain" description="Major facilitator superfamily (MFS) profile" evidence="8">
    <location>
        <begin position="15"/>
        <end position="475"/>
    </location>
</feature>
<proteinExistence type="predicted"/>
<evidence type="ECO:0000259" key="8">
    <source>
        <dbReference type="PROSITE" id="PS50850"/>
    </source>
</evidence>
<feature type="transmembrane region" description="Helical" evidence="7">
    <location>
        <begin position="360"/>
        <end position="378"/>
    </location>
</feature>
<dbReference type="EMBL" id="JBHSQS010000006">
    <property type="protein sequence ID" value="MFC5924226.1"/>
    <property type="molecule type" value="Genomic_DNA"/>
</dbReference>
<accession>A0ABW1H668</accession>
<dbReference type="Proteomes" id="UP001596226">
    <property type="component" value="Unassembled WGS sequence"/>
</dbReference>
<feature type="transmembrane region" description="Helical" evidence="7">
    <location>
        <begin position="451"/>
        <end position="471"/>
    </location>
</feature>
<evidence type="ECO:0000256" key="5">
    <source>
        <dbReference type="ARBA" id="ARBA00022989"/>
    </source>
</evidence>
<reference evidence="10" key="1">
    <citation type="journal article" date="2019" name="Int. J. Syst. Evol. Microbiol.">
        <title>The Global Catalogue of Microorganisms (GCM) 10K type strain sequencing project: providing services to taxonomists for standard genome sequencing and annotation.</title>
        <authorList>
            <consortium name="The Broad Institute Genomics Platform"/>
            <consortium name="The Broad Institute Genome Sequencing Center for Infectious Disease"/>
            <person name="Wu L."/>
            <person name="Ma J."/>
        </authorList>
    </citation>
    <scope>NUCLEOTIDE SEQUENCE [LARGE SCALE GENOMIC DNA]</scope>
    <source>
        <strain evidence="10">CGMCC 4.7144</strain>
    </source>
</reference>
<evidence type="ECO:0000256" key="1">
    <source>
        <dbReference type="ARBA" id="ARBA00004651"/>
    </source>
</evidence>
<feature type="transmembrane region" description="Helical" evidence="7">
    <location>
        <begin position="300"/>
        <end position="324"/>
    </location>
</feature>
<keyword evidence="6 7" id="KW-0472">Membrane</keyword>
<dbReference type="Gene3D" id="1.20.1720.10">
    <property type="entry name" value="Multidrug resistance protein D"/>
    <property type="match status" value="1"/>
</dbReference>
<feature type="transmembrane region" description="Helical" evidence="7">
    <location>
        <begin position="271"/>
        <end position="294"/>
    </location>
</feature>
<evidence type="ECO:0000256" key="2">
    <source>
        <dbReference type="ARBA" id="ARBA00022448"/>
    </source>
</evidence>
<evidence type="ECO:0000313" key="9">
    <source>
        <dbReference type="EMBL" id="MFC5924226.1"/>
    </source>
</evidence>
<feature type="transmembrane region" description="Helical" evidence="7">
    <location>
        <begin position="141"/>
        <end position="162"/>
    </location>
</feature>
<dbReference type="InterPro" id="IPR020846">
    <property type="entry name" value="MFS_dom"/>
</dbReference>
<feature type="transmembrane region" description="Helical" evidence="7">
    <location>
        <begin position="228"/>
        <end position="250"/>
    </location>
</feature>
<evidence type="ECO:0000313" key="10">
    <source>
        <dbReference type="Proteomes" id="UP001596226"/>
    </source>
</evidence>
<dbReference type="Pfam" id="PF07690">
    <property type="entry name" value="MFS_1"/>
    <property type="match status" value="1"/>
</dbReference>
<feature type="transmembrane region" description="Helical" evidence="7">
    <location>
        <begin position="52"/>
        <end position="69"/>
    </location>
</feature>
<dbReference type="PANTHER" id="PTHR42718">
    <property type="entry name" value="MAJOR FACILITATOR SUPERFAMILY MULTIDRUG TRANSPORTER MFSC"/>
    <property type="match status" value="1"/>
</dbReference>
<evidence type="ECO:0000256" key="4">
    <source>
        <dbReference type="ARBA" id="ARBA00022692"/>
    </source>
</evidence>
<evidence type="ECO:0000256" key="6">
    <source>
        <dbReference type="ARBA" id="ARBA00023136"/>
    </source>
</evidence>
<dbReference type="PANTHER" id="PTHR42718:SF46">
    <property type="entry name" value="BLR6921 PROTEIN"/>
    <property type="match status" value="1"/>
</dbReference>
<dbReference type="RefSeq" id="WP_377510478.1">
    <property type="nucleotide sequence ID" value="NZ_JBHSQS010000006.1"/>
</dbReference>
<dbReference type="SUPFAM" id="SSF103473">
    <property type="entry name" value="MFS general substrate transporter"/>
    <property type="match status" value="1"/>
</dbReference>
<feature type="transmembrane region" description="Helical" evidence="7">
    <location>
        <begin position="168"/>
        <end position="189"/>
    </location>
</feature>
<dbReference type="InterPro" id="IPR011701">
    <property type="entry name" value="MFS"/>
</dbReference>
<keyword evidence="2" id="KW-0813">Transport</keyword>
<dbReference type="CDD" id="cd17321">
    <property type="entry name" value="MFS_MMR_MDR_like"/>
    <property type="match status" value="1"/>
</dbReference>
<name>A0ABW1H668_9ACTN</name>